<dbReference type="PATRIC" id="fig|1637975.4.peg.2988"/>
<dbReference type="PANTHER" id="PTHR43792">
    <property type="entry name" value="GNAT FAMILY, PUTATIVE (AFU_ORTHOLOGUE AFUA_3G00765)-RELATED-RELATED"/>
    <property type="match status" value="1"/>
</dbReference>
<reference evidence="2 3" key="1">
    <citation type="submission" date="2015-09" db="EMBL/GenBank/DDBJ databases">
        <title>Genome sequencing project for genomic taxonomy and phylogenomics of Bacillus-like bacteria.</title>
        <authorList>
            <person name="Liu B."/>
            <person name="Wang J."/>
            <person name="Zhu Y."/>
            <person name="Liu G."/>
            <person name="Chen Q."/>
            <person name="Chen Z."/>
            <person name="Lan J."/>
            <person name="Che J."/>
            <person name="Ge C."/>
            <person name="Shi H."/>
            <person name="Pan Z."/>
            <person name="Liu X."/>
        </authorList>
    </citation>
    <scope>NUCLEOTIDE SEQUENCE [LARGE SCALE GENOMIC DNA]</scope>
    <source>
        <strain evidence="2 3">FJAT-18043</strain>
    </source>
</reference>
<dbReference type="Gene3D" id="3.40.630.30">
    <property type="match status" value="1"/>
</dbReference>
<keyword evidence="2" id="KW-0808">Transferase</keyword>
<feature type="domain" description="N-acetyltransferase" evidence="1">
    <location>
        <begin position="17"/>
        <end position="182"/>
    </location>
</feature>
<name>A0A0Q3VGW7_9BACI</name>
<dbReference type="PROSITE" id="PS51186">
    <property type="entry name" value="GNAT"/>
    <property type="match status" value="1"/>
</dbReference>
<dbReference type="PANTHER" id="PTHR43792:SF9">
    <property type="entry name" value="RIBOSOMAL-PROTEIN-ALANINE ACETYLTRANSFERASE"/>
    <property type="match status" value="1"/>
</dbReference>
<dbReference type="Pfam" id="PF13302">
    <property type="entry name" value="Acetyltransf_3"/>
    <property type="match status" value="1"/>
</dbReference>
<accession>A0A0Q3VGW7</accession>
<protein>
    <submittedName>
        <fullName evidence="2">Alanine acetyltransferase</fullName>
    </submittedName>
</protein>
<gene>
    <name evidence="2" type="ORF">AN957_15450</name>
</gene>
<dbReference type="GO" id="GO:0005737">
    <property type="term" value="C:cytoplasm"/>
    <property type="evidence" value="ECO:0007669"/>
    <property type="project" value="TreeGrafter"/>
</dbReference>
<dbReference type="InterPro" id="IPR016181">
    <property type="entry name" value="Acyl_CoA_acyltransferase"/>
</dbReference>
<dbReference type="EMBL" id="LJIX01000006">
    <property type="protein sequence ID" value="KQL19823.1"/>
    <property type="molecule type" value="Genomic_DNA"/>
</dbReference>
<organism evidence="2 3">
    <name type="scientific">Cytobacillus solani</name>
    <dbReference type="NCBI Taxonomy" id="1637975"/>
    <lineage>
        <taxon>Bacteria</taxon>
        <taxon>Bacillati</taxon>
        <taxon>Bacillota</taxon>
        <taxon>Bacilli</taxon>
        <taxon>Bacillales</taxon>
        <taxon>Bacillaceae</taxon>
        <taxon>Cytobacillus</taxon>
    </lineage>
</organism>
<dbReference type="GO" id="GO:0008999">
    <property type="term" value="F:protein-N-terminal-alanine acetyltransferase activity"/>
    <property type="evidence" value="ECO:0007669"/>
    <property type="project" value="TreeGrafter"/>
</dbReference>
<dbReference type="RefSeq" id="WP_053476353.1">
    <property type="nucleotide sequence ID" value="NZ_JBHLUY010000006.1"/>
</dbReference>
<dbReference type="STRING" id="1637975.AN957_15450"/>
<dbReference type="SUPFAM" id="SSF55729">
    <property type="entry name" value="Acyl-CoA N-acyltransferases (Nat)"/>
    <property type="match status" value="1"/>
</dbReference>
<sequence length="185" mass="21757">MSYQNKNEFPILYTDRLVLREVTYLDTNDIYHYLSDEEVMKYYGLAPFESLKDAEEEIDWYRKIFDHNTGIRWGITLKGNDKVIGSCGFLNFTKQHSRAEVGAEIAREFWRTGIVSEAFQAILAYGFKEMELMRIQALIEPENIASKKLAEKSGFVREGLLRKYEYTNGKFDDLLIYSILREEFL</sequence>
<keyword evidence="3" id="KW-1185">Reference proteome</keyword>
<evidence type="ECO:0000313" key="3">
    <source>
        <dbReference type="Proteomes" id="UP000050996"/>
    </source>
</evidence>
<proteinExistence type="predicted"/>
<evidence type="ECO:0000313" key="2">
    <source>
        <dbReference type="EMBL" id="KQL19823.1"/>
    </source>
</evidence>
<evidence type="ECO:0000259" key="1">
    <source>
        <dbReference type="PROSITE" id="PS51186"/>
    </source>
</evidence>
<dbReference type="InterPro" id="IPR051531">
    <property type="entry name" value="N-acetyltransferase"/>
</dbReference>
<dbReference type="AlphaFoldDB" id="A0A0Q3VGW7"/>
<dbReference type="Proteomes" id="UP000050996">
    <property type="component" value="Unassembled WGS sequence"/>
</dbReference>
<dbReference type="InterPro" id="IPR000182">
    <property type="entry name" value="GNAT_dom"/>
</dbReference>
<comment type="caution">
    <text evidence="2">The sequence shown here is derived from an EMBL/GenBank/DDBJ whole genome shotgun (WGS) entry which is preliminary data.</text>
</comment>